<dbReference type="Pfam" id="PF07494">
    <property type="entry name" value="Reg_prop"/>
    <property type="match status" value="1"/>
</dbReference>
<feature type="coiled-coil region" evidence="4">
    <location>
        <begin position="855"/>
        <end position="882"/>
    </location>
</feature>
<dbReference type="InterPro" id="IPR011110">
    <property type="entry name" value="Reg_prop"/>
</dbReference>
<dbReference type="GO" id="GO:0046983">
    <property type="term" value="F:protein dimerization activity"/>
    <property type="evidence" value="ECO:0007669"/>
    <property type="project" value="InterPro"/>
</dbReference>
<accession>A0A2S2DNE8</accession>
<dbReference type="GO" id="GO:0000155">
    <property type="term" value="F:phosphorelay sensor kinase activity"/>
    <property type="evidence" value="ECO:0007669"/>
    <property type="project" value="InterPro"/>
</dbReference>
<dbReference type="Gene3D" id="2.60.40.10">
    <property type="entry name" value="Immunoglobulins"/>
    <property type="match status" value="1"/>
</dbReference>
<dbReference type="Gene3D" id="2.130.10.10">
    <property type="entry name" value="YVTN repeat-like/Quinoprotein amine dehydrogenase"/>
    <property type="match status" value="1"/>
</dbReference>
<dbReference type="Gene3D" id="1.20.5.1930">
    <property type="match status" value="1"/>
</dbReference>
<reference evidence="8 9" key="1">
    <citation type="submission" date="2018-05" db="EMBL/GenBank/DDBJ databases">
        <title>Complete genome sequence of Massilia oculi sp. nov. CCUG 43427T (=DSM 26321T), the type strain of M. oculi, and comparison with genome sequences of other Massilia strains.</title>
        <authorList>
            <person name="Zhu B."/>
        </authorList>
    </citation>
    <scope>NUCLEOTIDE SEQUENCE [LARGE SCALE GENOMIC DNA]</scope>
    <source>
        <strain evidence="8 9">CCUG 43427</strain>
    </source>
</reference>
<dbReference type="SUPFAM" id="SSF55874">
    <property type="entry name" value="ATPase domain of HSP90 chaperone/DNA topoisomerase II/histidine kinase"/>
    <property type="match status" value="1"/>
</dbReference>
<keyword evidence="4" id="KW-0175">Coiled coil</keyword>
<keyword evidence="9" id="KW-1185">Reference proteome</keyword>
<dbReference type="InterPro" id="IPR011712">
    <property type="entry name" value="Sig_transdc_His_kin_sub3_dim/P"/>
</dbReference>
<dbReference type="AlphaFoldDB" id="A0A2S2DNE8"/>
<dbReference type="SUPFAM" id="SSF63829">
    <property type="entry name" value="Calcium-dependent phosphotriesterase"/>
    <property type="match status" value="2"/>
</dbReference>
<dbReference type="InterPro" id="IPR013783">
    <property type="entry name" value="Ig-like_fold"/>
</dbReference>
<evidence type="ECO:0000313" key="9">
    <source>
        <dbReference type="Proteomes" id="UP000245820"/>
    </source>
</evidence>
<proteinExistence type="predicted"/>
<dbReference type="InterPro" id="IPR036890">
    <property type="entry name" value="HATPase_C_sf"/>
</dbReference>
<evidence type="ECO:0000313" key="8">
    <source>
        <dbReference type="EMBL" id="AWL06847.1"/>
    </source>
</evidence>
<gene>
    <name evidence="8" type="ORF">DIR46_22010</name>
</gene>
<keyword evidence="6" id="KW-1133">Transmembrane helix</keyword>
<dbReference type="Proteomes" id="UP000245820">
    <property type="component" value="Chromosome"/>
</dbReference>
<dbReference type="InterPro" id="IPR003594">
    <property type="entry name" value="HATPase_dom"/>
</dbReference>
<keyword evidence="1" id="KW-0808">Transferase</keyword>
<feature type="transmembrane region" description="Helical" evidence="6">
    <location>
        <begin position="779"/>
        <end position="797"/>
    </location>
</feature>
<feature type="domain" description="Histidine kinase/HSP90-like ATPase" evidence="7">
    <location>
        <begin position="923"/>
        <end position="1013"/>
    </location>
</feature>
<dbReference type="InterPro" id="IPR015943">
    <property type="entry name" value="WD40/YVTN_repeat-like_dom_sf"/>
</dbReference>
<dbReference type="Gene3D" id="3.30.565.10">
    <property type="entry name" value="Histidine kinase-like ATPase, C-terminal domain"/>
    <property type="match status" value="1"/>
</dbReference>
<evidence type="ECO:0000256" key="5">
    <source>
        <dbReference type="SAM" id="MobiDB-lite"/>
    </source>
</evidence>
<name>A0A2S2DNE8_9BURK</name>
<evidence type="ECO:0000256" key="2">
    <source>
        <dbReference type="ARBA" id="ARBA00022777"/>
    </source>
</evidence>
<evidence type="ECO:0000256" key="6">
    <source>
        <dbReference type="SAM" id="Phobius"/>
    </source>
</evidence>
<dbReference type="PANTHER" id="PTHR24421">
    <property type="entry name" value="NITRATE/NITRITE SENSOR PROTEIN NARX-RELATED"/>
    <property type="match status" value="1"/>
</dbReference>
<keyword evidence="2" id="KW-0418">Kinase</keyword>
<dbReference type="Pfam" id="PF07730">
    <property type="entry name" value="HisKA_3"/>
    <property type="match status" value="1"/>
</dbReference>
<feature type="region of interest" description="Disordered" evidence="5">
    <location>
        <begin position="1015"/>
        <end position="1055"/>
    </location>
</feature>
<protein>
    <recommendedName>
        <fullName evidence="7">Histidine kinase/HSP90-like ATPase domain-containing protein</fullName>
    </recommendedName>
</protein>
<dbReference type="EMBL" id="CP029343">
    <property type="protein sequence ID" value="AWL06847.1"/>
    <property type="molecule type" value="Genomic_DNA"/>
</dbReference>
<dbReference type="KEGG" id="mtim:DIR46_22010"/>
<evidence type="ECO:0000256" key="4">
    <source>
        <dbReference type="SAM" id="Coils"/>
    </source>
</evidence>
<organism evidence="8 9">
    <name type="scientific">Massilia oculi</name>
    <dbReference type="NCBI Taxonomy" id="945844"/>
    <lineage>
        <taxon>Bacteria</taxon>
        <taxon>Pseudomonadati</taxon>
        <taxon>Pseudomonadota</taxon>
        <taxon>Betaproteobacteria</taxon>
        <taxon>Burkholderiales</taxon>
        <taxon>Oxalobacteraceae</taxon>
        <taxon>Telluria group</taxon>
        <taxon>Massilia</taxon>
    </lineage>
</organism>
<dbReference type="CDD" id="cd16917">
    <property type="entry name" value="HATPase_UhpB-NarQ-NarX-like"/>
    <property type="match status" value="1"/>
</dbReference>
<keyword evidence="3" id="KW-0902">Two-component regulatory system</keyword>
<evidence type="ECO:0000259" key="7">
    <source>
        <dbReference type="SMART" id="SM00387"/>
    </source>
</evidence>
<dbReference type="InterPro" id="IPR050482">
    <property type="entry name" value="Sensor_HK_TwoCompSys"/>
</dbReference>
<evidence type="ECO:0000256" key="3">
    <source>
        <dbReference type="ARBA" id="ARBA00023012"/>
    </source>
</evidence>
<sequence>MERDESGGMARTGCLKLDRESFSCNNPGMSIILRFQTWLRTTLFVLSCAVAPTALALDPGIALDGYRHERWGELEGAPRYVDALARSQDGWLWVGSRYAGLLRFDGQRFLPFETADGSRLQSNSISALRPGPDGQLWIGHGNGGLSALRKGRYRHLLTPEQSGSIFAVSVGADGAPWIASWRGLFRVDGDRVVRIGPELGYDGARAEYVLADGAGRVWATDGATLYLREAGATRFRSVRPVRGDPMLLEARDGGIWLVLGKQFEQVAPPSPRRVPIQPGSASTYQSLFDRDGNVWSNNCPVGVCVLRPADWQRGERFTPVGAAERLDQPWQMTSLSVLALMEDGDGSIWIGTPSGLERLRDYAVHMVPELLDRGVSHPALHPDGGIVAARAQRLDDTSGLVRIENGRPHDLPDPIATRVLDRAPDGTLVLGGQHGIERHGRAGVERIALPPAVSAAADSIRLRSLTAGNDEVWLWTGRMGAWHYRNGAWTRPPVREDQPQEVAFDAAGRSYLGLRGNRLRIVDGDAVREYGAQDGLEVGKFSLIVPGQPLLVAGEDGMQVLQGSRFRRLAVAAPDGIGAASGIVTDTAGVRWINAERGIYRVTPDDWTRSMNAPGIALRGRLFDAADGYLGGGVLGMLSRTAALASDGTLWFAGERGLAWIDPRRIGSNPSTPAVEVLGVSSGARRYPLGASVTLDEGTETVQIDYTAPSLRMPQKVRFHFRLAGNGEWEDAGARRSAFFQRLPPGLHTFEVMAVNESGVAGPVTALVLHIPAHYYQTWWFLAACLLAILSLLALAYRQRTRRLARRIEEGLLARLRERESIARSLHDTFLQSVQGMLLRMHAVASRLPADSRERAEFERVMEDAERVLEEGRDEVQGLRRGFADADAFWQGLLRDVELIVPGGGKRLALSAPPGAVERLPVRLRRDVHAIVREALVNALRHTPGPVRLEADARQRGLTLTVCDTGADGGARDKPGHFGLQGMRERATQIGARLRIDSGPAGTRVMLAIPVDSDQAVPSRPALSTSTEETAIEDVSKCTQRPLPAPNRLTDRTRT</sequence>
<evidence type="ECO:0000256" key="1">
    <source>
        <dbReference type="ARBA" id="ARBA00022679"/>
    </source>
</evidence>
<dbReference type="PANTHER" id="PTHR24421:SF62">
    <property type="entry name" value="SENSORY TRANSDUCTION HISTIDINE KINASE"/>
    <property type="match status" value="1"/>
</dbReference>
<dbReference type="GO" id="GO:0016020">
    <property type="term" value="C:membrane"/>
    <property type="evidence" value="ECO:0007669"/>
    <property type="project" value="InterPro"/>
</dbReference>
<keyword evidence="6" id="KW-0472">Membrane</keyword>
<keyword evidence="6" id="KW-0812">Transmembrane</keyword>
<dbReference type="SMART" id="SM00387">
    <property type="entry name" value="HATPase_c"/>
    <property type="match status" value="1"/>
</dbReference>
<dbReference type="OrthoDB" id="5384984at2"/>